<reference evidence="2 3" key="1">
    <citation type="journal article" date="2024" name="Int. J. Syst. Evol. Microbiol.">
        <title>Proposal of Lactobacillus amylovorus subsp. animalis subsp. nov. and an emended description of Lactobacillus amylovorus.</title>
        <authorList>
            <person name="Yamane K."/>
            <person name="Tanizawa Y."/>
            <person name="Kobayashi H."/>
            <person name="Kamizono T."/>
            <person name="Kojima Y."/>
            <person name="Takagi H."/>
            <person name="Tohno M."/>
        </authorList>
    </citation>
    <scope>NUCLEOTIDE SEQUENCE [LARGE SCALE GENOMIC DNA]</scope>
    <source>
        <strain evidence="2 3">TKL145</strain>
    </source>
</reference>
<dbReference type="EMBL" id="BAAAAK010000040">
    <property type="protein sequence ID" value="GAA0043537.1"/>
    <property type="molecule type" value="Genomic_DNA"/>
</dbReference>
<evidence type="ECO:0000313" key="2">
    <source>
        <dbReference type="EMBL" id="GAA0043537.1"/>
    </source>
</evidence>
<dbReference type="AlphaFoldDB" id="A0ABC9VQA7"/>
<accession>A0ABC9VQA7</accession>
<dbReference type="InterPro" id="IPR014966">
    <property type="entry name" value="FRG-dom"/>
</dbReference>
<reference evidence="3" key="2">
    <citation type="submission" date="2024-01" db="EMBL/GenBank/DDBJ databases">
        <title>Draft genome sequence of Lactobacillus amylovorus strain TKL145.</title>
        <authorList>
            <person name="Tohno M."/>
            <person name="Tanizawa Y."/>
        </authorList>
    </citation>
    <scope>NUCLEOTIDE SEQUENCE [LARGE SCALE GENOMIC DNA]</scope>
    <source>
        <strain evidence="3">TKL145</strain>
    </source>
</reference>
<organism evidence="2 3">
    <name type="scientific">Lactobacillus amylovorus subsp. animalium</name>
    <dbReference type="NCBI Taxonomy" id="3378536"/>
    <lineage>
        <taxon>Bacteria</taxon>
        <taxon>Bacillati</taxon>
        <taxon>Bacillota</taxon>
        <taxon>Bacilli</taxon>
        <taxon>Lactobacillales</taxon>
        <taxon>Lactobacillaceae</taxon>
        <taxon>Lactobacillus</taxon>
    </lineage>
</organism>
<sequence length="251" mass="28758">MQIASGNSENSDKREYEFFQRMAELEPLRRFYLKSNENGLKIYPTDTVSTFDEFAIDELIKGVINKSWIPNDLENVAALAQHYGVMTRLLDWTFNFNVAFYFAAVNALNNICDTGASDKSMVIWALNYDELSRSSVNKSLKFVIPPYIDNPNLKAQKGILSYWKSDPINEEDMYKKRIDRTPLNEILQDNYSGDEIALYKIEMPISEAYKLLTFVNTNGYTTASLFPGYNGVASECNESEMINRARHILGQ</sequence>
<evidence type="ECO:0000313" key="3">
    <source>
        <dbReference type="Proteomes" id="UP001437574"/>
    </source>
</evidence>
<dbReference type="SMART" id="SM00901">
    <property type="entry name" value="FRG"/>
    <property type="match status" value="1"/>
</dbReference>
<comment type="caution">
    <text evidence="2">The sequence shown here is derived from an EMBL/GenBank/DDBJ whole genome shotgun (WGS) entry which is preliminary data.</text>
</comment>
<evidence type="ECO:0000259" key="1">
    <source>
        <dbReference type="SMART" id="SM00901"/>
    </source>
</evidence>
<dbReference type="Proteomes" id="UP001437574">
    <property type="component" value="Unassembled WGS sequence"/>
</dbReference>
<name>A0ABC9VQA7_LACAM</name>
<dbReference type="Pfam" id="PF08867">
    <property type="entry name" value="FRG"/>
    <property type="match status" value="1"/>
</dbReference>
<feature type="domain" description="FRG" evidence="1">
    <location>
        <begin position="6"/>
        <end position="118"/>
    </location>
</feature>
<gene>
    <name evidence="2" type="ORF">LATKL145_19530</name>
</gene>
<protein>
    <recommendedName>
        <fullName evidence="1">FRG domain-containing protein</fullName>
    </recommendedName>
</protein>
<proteinExistence type="predicted"/>